<evidence type="ECO:0000313" key="2">
    <source>
        <dbReference type="EMBL" id="ALL01611.1"/>
    </source>
</evidence>
<gene>
    <name evidence="2" type="ORF">Pyrde_1568</name>
</gene>
<dbReference type="OrthoDB" id="14773at2157"/>
<name>A0A0P0N4V7_9CREN</name>
<reference evidence="2 3" key="1">
    <citation type="submission" date="2015-10" db="EMBL/GenBank/DDBJ databases">
        <title>Complete genome sequence of hyperthermophilic archaeon Pyrodictium delaneyi Su06.</title>
        <authorList>
            <person name="Jung J.-H."/>
            <person name="Lin J."/>
            <person name="Holden J.F."/>
            <person name="Park C.-S."/>
        </authorList>
    </citation>
    <scope>NUCLEOTIDE SEQUENCE [LARGE SCALE GENOMIC DNA]</scope>
    <source>
        <strain evidence="2 3">Su06</strain>
    </source>
</reference>
<dbReference type="RefSeq" id="WP_156328039.1">
    <property type="nucleotide sequence ID" value="NZ_CP013011.1"/>
</dbReference>
<feature type="domain" description="C2H2-type" evidence="1">
    <location>
        <begin position="5"/>
        <end position="28"/>
    </location>
</feature>
<dbReference type="InterPro" id="IPR013087">
    <property type="entry name" value="Znf_C2H2_type"/>
</dbReference>
<dbReference type="AlphaFoldDB" id="A0A0P0N4V7"/>
<dbReference type="STRING" id="1273541.Pyrde_1568"/>
<evidence type="ECO:0000259" key="1">
    <source>
        <dbReference type="PROSITE" id="PS50157"/>
    </source>
</evidence>
<dbReference type="KEGG" id="pdl:Pyrde_1568"/>
<dbReference type="GeneID" id="42878350"/>
<organism evidence="2 3">
    <name type="scientific">Pyrodictium delaneyi</name>
    <dbReference type="NCBI Taxonomy" id="1273541"/>
    <lineage>
        <taxon>Archaea</taxon>
        <taxon>Thermoproteota</taxon>
        <taxon>Thermoprotei</taxon>
        <taxon>Desulfurococcales</taxon>
        <taxon>Pyrodictiaceae</taxon>
        <taxon>Pyrodictium</taxon>
    </lineage>
</organism>
<dbReference type="EMBL" id="CP013011">
    <property type="protein sequence ID" value="ALL01611.1"/>
    <property type="molecule type" value="Genomic_DNA"/>
</dbReference>
<dbReference type="PROSITE" id="PS50157">
    <property type="entry name" value="ZINC_FINGER_C2H2_2"/>
    <property type="match status" value="1"/>
</dbReference>
<sequence length="53" mass="5972">MVGARPCPVCGRGMYRRKALLEHIKRVHGWYFKEFIEPKGKGGGGGAKKKKEK</sequence>
<accession>A0A0P0N4V7</accession>
<dbReference type="Proteomes" id="UP000058613">
    <property type="component" value="Chromosome"/>
</dbReference>
<evidence type="ECO:0000313" key="3">
    <source>
        <dbReference type="Proteomes" id="UP000058613"/>
    </source>
</evidence>
<protein>
    <recommendedName>
        <fullName evidence="1">C2H2-type domain-containing protein</fullName>
    </recommendedName>
</protein>
<dbReference type="PROSITE" id="PS00028">
    <property type="entry name" value="ZINC_FINGER_C2H2_1"/>
    <property type="match status" value="1"/>
</dbReference>
<proteinExistence type="predicted"/>